<gene>
    <name evidence="2" type="ORF">RM590_04990</name>
</gene>
<accession>A0ABU2MM45</accession>
<feature type="chain" id="PRO_5045331619" evidence="1">
    <location>
        <begin position="27"/>
        <end position="160"/>
    </location>
</feature>
<keyword evidence="3" id="KW-1185">Reference proteome</keyword>
<proteinExistence type="predicted"/>
<comment type="caution">
    <text evidence="2">The sequence shown here is derived from an EMBL/GenBank/DDBJ whole genome shotgun (WGS) entry which is preliminary data.</text>
</comment>
<name>A0ABU2MM45_9ACTN</name>
<sequence length="160" mass="17623">MRISVRTSITAAAAVVLALTPAGALADDGWEERKALKRELITVKAATANYHDLERAEADGYALATECVPGTGYHYLHEVAAGQEDLAVAEPNLLVYAPLPGGFRQLVAVEYASETPATLFGREFDPPNENVPYYTLHVWLWKWNPDGLFYPTNSRVSCER</sequence>
<organism evidence="2 3">
    <name type="scientific">Streptomyces litchfieldiae</name>
    <dbReference type="NCBI Taxonomy" id="3075543"/>
    <lineage>
        <taxon>Bacteria</taxon>
        <taxon>Bacillati</taxon>
        <taxon>Actinomycetota</taxon>
        <taxon>Actinomycetes</taxon>
        <taxon>Kitasatosporales</taxon>
        <taxon>Streptomycetaceae</taxon>
        <taxon>Streptomyces</taxon>
    </lineage>
</organism>
<dbReference type="EMBL" id="JAVREL010000002">
    <property type="protein sequence ID" value="MDT0341993.1"/>
    <property type="molecule type" value="Genomic_DNA"/>
</dbReference>
<keyword evidence="1" id="KW-0732">Signal</keyword>
<dbReference type="SUPFAM" id="SSF63882">
    <property type="entry name" value="MoeA N-terminal region -like"/>
    <property type="match status" value="1"/>
</dbReference>
<dbReference type="RefSeq" id="WP_311703126.1">
    <property type="nucleotide sequence ID" value="NZ_JAVREL010000002.1"/>
</dbReference>
<evidence type="ECO:0000313" key="3">
    <source>
        <dbReference type="Proteomes" id="UP001183246"/>
    </source>
</evidence>
<feature type="signal peptide" evidence="1">
    <location>
        <begin position="1"/>
        <end position="26"/>
    </location>
</feature>
<reference evidence="3" key="1">
    <citation type="submission" date="2023-07" db="EMBL/GenBank/DDBJ databases">
        <title>30 novel species of actinomycetes from the DSMZ collection.</title>
        <authorList>
            <person name="Nouioui I."/>
        </authorList>
    </citation>
    <scope>NUCLEOTIDE SEQUENCE [LARGE SCALE GENOMIC DNA]</scope>
    <source>
        <strain evidence="3">DSM 44938</strain>
    </source>
</reference>
<evidence type="ECO:0000313" key="2">
    <source>
        <dbReference type="EMBL" id="MDT0341993.1"/>
    </source>
</evidence>
<protein>
    <submittedName>
        <fullName evidence="2">Uncharacterized protein</fullName>
    </submittedName>
</protein>
<evidence type="ECO:0000256" key="1">
    <source>
        <dbReference type="SAM" id="SignalP"/>
    </source>
</evidence>
<dbReference type="InterPro" id="IPR036135">
    <property type="entry name" value="MoeA_linker/N_sf"/>
</dbReference>
<dbReference type="Proteomes" id="UP001183246">
    <property type="component" value="Unassembled WGS sequence"/>
</dbReference>